<feature type="compositionally biased region" description="Polar residues" evidence="1">
    <location>
        <begin position="1"/>
        <end position="21"/>
    </location>
</feature>
<keyword evidence="3" id="KW-1185">Reference proteome</keyword>
<comment type="caution">
    <text evidence="2">The sequence shown here is derived from an EMBL/GenBank/DDBJ whole genome shotgun (WGS) entry which is preliminary data.</text>
</comment>
<dbReference type="EMBL" id="JAQIZT010000008">
    <property type="protein sequence ID" value="KAJ6988363.1"/>
    <property type="molecule type" value="Genomic_DNA"/>
</dbReference>
<evidence type="ECO:0000313" key="3">
    <source>
        <dbReference type="Proteomes" id="UP001164929"/>
    </source>
</evidence>
<name>A0AAD6MMM6_9ROSI</name>
<gene>
    <name evidence="2" type="ORF">NC653_021324</name>
</gene>
<evidence type="ECO:0000256" key="1">
    <source>
        <dbReference type="SAM" id="MobiDB-lite"/>
    </source>
</evidence>
<dbReference type="AlphaFoldDB" id="A0AAD6MMM6"/>
<dbReference type="Proteomes" id="UP001164929">
    <property type="component" value="Chromosome 8"/>
</dbReference>
<proteinExistence type="predicted"/>
<sequence>MSSPGKIKCTNTKDSSSNQINEKFPTDIPPQDPSSPPGILSRQERRLCVVGSKN</sequence>
<accession>A0AAD6MMM6</accession>
<feature type="compositionally biased region" description="Pro residues" evidence="1">
    <location>
        <begin position="27"/>
        <end position="36"/>
    </location>
</feature>
<feature type="region of interest" description="Disordered" evidence="1">
    <location>
        <begin position="1"/>
        <end position="54"/>
    </location>
</feature>
<reference evidence="2" key="1">
    <citation type="journal article" date="2023" name="Mol. Ecol. Resour.">
        <title>Chromosome-level genome assembly of a triploid poplar Populus alba 'Berolinensis'.</title>
        <authorList>
            <person name="Chen S."/>
            <person name="Yu Y."/>
            <person name="Wang X."/>
            <person name="Wang S."/>
            <person name="Zhang T."/>
            <person name="Zhou Y."/>
            <person name="He R."/>
            <person name="Meng N."/>
            <person name="Wang Y."/>
            <person name="Liu W."/>
            <person name="Liu Z."/>
            <person name="Liu J."/>
            <person name="Guo Q."/>
            <person name="Huang H."/>
            <person name="Sederoff R.R."/>
            <person name="Wang G."/>
            <person name="Qu G."/>
            <person name="Chen S."/>
        </authorList>
    </citation>
    <scope>NUCLEOTIDE SEQUENCE</scope>
    <source>
        <strain evidence="2">SC-2020</strain>
    </source>
</reference>
<organism evidence="2 3">
    <name type="scientific">Populus alba x Populus x berolinensis</name>
    <dbReference type="NCBI Taxonomy" id="444605"/>
    <lineage>
        <taxon>Eukaryota</taxon>
        <taxon>Viridiplantae</taxon>
        <taxon>Streptophyta</taxon>
        <taxon>Embryophyta</taxon>
        <taxon>Tracheophyta</taxon>
        <taxon>Spermatophyta</taxon>
        <taxon>Magnoliopsida</taxon>
        <taxon>eudicotyledons</taxon>
        <taxon>Gunneridae</taxon>
        <taxon>Pentapetalae</taxon>
        <taxon>rosids</taxon>
        <taxon>fabids</taxon>
        <taxon>Malpighiales</taxon>
        <taxon>Salicaceae</taxon>
        <taxon>Saliceae</taxon>
        <taxon>Populus</taxon>
    </lineage>
</organism>
<protein>
    <submittedName>
        <fullName evidence="2">Uncharacterized protein</fullName>
    </submittedName>
</protein>
<evidence type="ECO:0000313" key="2">
    <source>
        <dbReference type="EMBL" id="KAJ6988363.1"/>
    </source>
</evidence>